<gene>
    <name evidence="2" type="ORF">GCM10007173_02740</name>
</gene>
<evidence type="ECO:0000313" key="2">
    <source>
        <dbReference type="EMBL" id="GGJ47581.1"/>
    </source>
</evidence>
<keyword evidence="3" id="KW-1185">Reference proteome</keyword>
<evidence type="ECO:0000256" key="1">
    <source>
        <dbReference type="SAM" id="MobiDB-lite"/>
    </source>
</evidence>
<feature type="region of interest" description="Disordered" evidence="1">
    <location>
        <begin position="60"/>
        <end position="82"/>
    </location>
</feature>
<comment type="caution">
    <text evidence="2">The sequence shown here is derived from an EMBL/GenBank/DDBJ whole genome shotgun (WGS) entry which is preliminary data.</text>
</comment>
<accession>A0ABQ2D679</accession>
<sequence length="82" mass="8860">MHLRHLLSNLGQKRSEKAKARGCGKSDPEFADLAGGDSSGIIGGAFGGNHKSLRIREKCMTGSGQRDPSIISFQKRDTDRAF</sequence>
<protein>
    <submittedName>
        <fullName evidence="2">Uncharacterized protein</fullName>
    </submittedName>
</protein>
<feature type="compositionally biased region" description="Basic and acidic residues" evidence="1">
    <location>
        <begin position="13"/>
        <end position="28"/>
    </location>
</feature>
<dbReference type="Proteomes" id="UP000606115">
    <property type="component" value="Unassembled WGS sequence"/>
</dbReference>
<evidence type="ECO:0000313" key="3">
    <source>
        <dbReference type="Proteomes" id="UP000606115"/>
    </source>
</evidence>
<proteinExistence type="predicted"/>
<reference evidence="3" key="1">
    <citation type="journal article" date="2019" name="Int. J. Syst. Evol. Microbiol.">
        <title>The Global Catalogue of Microorganisms (GCM) 10K type strain sequencing project: providing services to taxonomists for standard genome sequencing and annotation.</title>
        <authorList>
            <consortium name="The Broad Institute Genomics Platform"/>
            <consortium name="The Broad Institute Genome Sequencing Center for Infectious Disease"/>
            <person name="Wu L."/>
            <person name="Ma J."/>
        </authorList>
    </citation>
    <scope>NUCLEOTIDE SEQUENCE [LARGE SCALE GENOMIC DNA]</scope>
    <source>
        <strain evidence="3">CGMCC 1.3685</strain>
    </source>
</reference>
<dbReference type="EMBL" id="BMKX01000001">
    <property type="protein sequence ID" value="GGJ47581.1"/>
    <property type="molecule type" value="Genomic_DNA"/>
</dbReference>
<organism evidence="2 3">
    <name type="scientific">Glutamicibacter ardleyensis</name>
    <dbReference type="NCBI Taxonomy" id="225894"/>
    <lineage>
        <taxon>Bacteria</taxon>
        <taxon>Bacillati</taxon>
        <taxon>Actinomycetota</taxon>
        <taxon>Actinomycetes</taxon>
        <taxon>Micrococcales</taxon>
        <taxon>Micrococcaceae</taxon>
        <taxon>Glutamicibacter</taxon>
    </lineage>
</organism>
<name>A0ABQ2D679_9MICC</name>
<feature type="region of interest" description="Disordered" evidence="1">
    <location>
        <begin position="1"/>
        <end position="28"/>
    </location>
</feature>